<keyword evidence="8" id="KW-0833">Ubl conjugation pathway</keyword>
<feature type="region of interest" description="Disordered" evidence="15">
    <location>
        <begin position="107"/>
        <end position="133"/>
    </location>
</feature>
<dbReference type="PANTHER" id="PTHR46116:SF26">
    <property type="entry name" value="UBIQUITIN-CONJUGATING ENZYME E2 Z"/>
    <property type="match status" value="1"/>
</dbReference>
<evidence type="ECO:0000256" key="14">
    <source>
        <dbReference type="ARBA" id="ARBA00042401"/>
    </source>
</evidence>
<feature type="compositionally biased region" description="Gly residues" evidence="15">
    <location>
        <begin position="627"/>
        <end position="640"/>
    </location>
</feature>
<dbReference type="SMART" id="SM00212">
    <property type="entry name" value="UBCc"/>
    <property type="match status" value="1"/>
</dbReference>
<organism evidence="18">
    <name type="scientific">Chlorella variabilis</name>
    <name type="common">Green alga</name>
    <dbReference type="NCBI Taxonomy" id="554065"/>
    <lineage>
        <taxon>Eukaryota</taxon>
        <taxon>Viridiplantae</taxon>
        <taxon>Chlorophyta</taxon>
        <taxon>core chlorophytes</taxon>
        <taxon>Trebouxiophyceae</taxon>
        <taxon>Chlorellales</taxon>
        <taxon>Chlorellaceae</taxon>
        <taxon>Chlorella clade</taxon>
        <taxon>Chlorella</taxon>
    </lineage>
</organism>
<dbReference type="Pfam" id="PF00179">
    <property type="entry name" value="UQ_con"/>
    <property type="match status" value="1"/>
</dbReference>
<evidence type="ECO:0000256" key="9">
    <source>
        <dbReference type="ARBA" id="ARBA00022840"/>
    </source>
</evidence>
<dbReference type="CDD" id="cd23810">
    <property type="entry name" value="UBCc_BIRC6"/>
    <property type="match status" value="1"/>
</dbReference>
<dbReference type="GO" id="GO:0005634">
    <property type="term" value="C:nucleus"/>
    <property type="evidence" value="ECO:0007669"/>
    <property type="project" value="UniProtKB-SubCell"/>
</dbReference>
<evidence type="ECO:0000256" key="1">
    <source>
        <dbReference type="ARBA" id="ARBA00004123"/>
    </source>
</evidence>
<dbReference type="eggNOG" id="KOG0895">
    <property type="taxonomic scope" value="Eukaryota"/>
</dbReference>
<dbReference type="SUPFAM" id="SSF54495">
    <property type="entry name" value="UBC-like"/>
    <property type="match status" value="2"/>
</dbReference>
<dbReference type="AlphaFoldDB" id="E1Z797"/>
<dbReference type="KEGG" id="cvr:CHLNCDRAFT_141888"/>
<evidence type="ECO:0000256" key="2">
    <source>
        <dbReference type="ARBA" id="ARBA00004496"/>
    </source>
</evidence>
<dbReference type="EMBL" id="GL433838">
    <property type="protein sequence ID" value="EFN57878.1"/>
    <property type="molecule type" value="Genomic_DNA"/>
</dbReference>
<dbReference type="Proteomes" id="UP000008141">
    <property type="component" value="Unassembled WGS sequence"/>
</dbReference>
<evidence type="ECO:0000256" key="12">
    <source>
        <dbReference type="ARBA" id="ARBA00041798"/>
    </source>
</evidence>
<dbReference type="PROSITE" id="PS50127">
    <property type="entry name" value="UBC_2"/>
    <property type="match status" value="1"/>
</dbReference>
<keyword evidence="10" id="KW-0539">Nucleus</keyword>
<dbReference type="CDD" id="cd23802">
    <property type="entry name" value="UBCc_UBE2Q"/>
    <property type="match status" value="1"/>
</dbReference>
<dbReference type="GO" id="GO:0005524">
    <property type="term" value="F:ATP binding"/>
    <property type="evidence" value="ECO:0007669"/>
    <property type="project" value="UniProtKB-KW"/>
</dbReference>
<keyword evidence="4" id="KW-0963">Cytoplasm</keyword>
<reference evidence="17 18" key="1">
    <citation type="journal article" date="2010" name="Plant Cell">
        <title>The Chlorella variabilis NC64A genome reveals adaptation to photosymbiosis, coevolution with viruses, and cryptic sex.</title>
        <authorList>
            <person name="Blanc G."/>
            <person name="Duncan G."/>
            <person name="Agarkova I."/>
            <person name="Borodovsky M."/>
            <person name="Gurnon J."/>
            <person name="Kuo A."/>
            <person name="Lindquist E."/>
            <person name="Lucas S."/>
            <person name="Pangilinan J."/>
            <person name="Polle J."/>
            <person name="Salamov A."/>
            <person name="Terry A."/>
            <person name="Yamada T."/>
            <person name="Dunigan D.D."/>
            <person name="Grigoriev I.V."/>
            <person name="Claverie J.M."/>
            <person name="Van Etten J.L."/>
        </authorList>
    </citation>
    <scope>NUCLEOTIDE SEQUENCE [LARGE SCALE GENOMIC DNA]</scope>
    <source>
        <strain evidence="17 18">NC64A</strain>
    </source>
</reference>
<accession>E1Z797</accession>
<evidence type="ECO:0000256" key="8">
    <source>
        <dbReference type="ARBA" id="ARBA00022786"/>
    </source>
</evidence>
<evidence type="ECO:0000256" key="11">
    <source>
        <dbReference type="ARBA" id="ARBA00039894"/>
    </source>
</evidence>
<dbReference type="GO" id="GO:0061631">
    <property type="term" value="F:ubiquitin conjugating enzyme activity"/>
    <property type="evidence" value="ECO:0007669"/>
    <property type="project" value="UniProtKB-EC"/>
</dbReference>
<dbReference type="RefSeq" id="XP_005849980.1">
    <property type="nucleotide sequence ID" value="XM_005849918.1"/>
</dbReference>
<feature type="domain" description="UBC core" evidence="16">
    <location>
        <begin position="684"/>
        <end position="851"/>
    </location>
</feature>
<proteinExistence type="predicted"/>
<evidence type="ECO:0000256" key="13">
    <source>
        <dbReference type="ARBA" id="ARBA00042316"/>
    </source>
</evidence>
<feature type="region of interest" description="Disordered" evidence="15">
    <location>
        <begin position="615"/>
        <end position="640"/>
    </location>
</feature>
<dbReference type="InterPro" id="IPR016135">
    <property type="entry name" value="UBQ-conjugating_enzyme/RWD"/>
</dbReference>
<keyword evidence="7" id="KW-0547">Nucleotide-binding</keyword>
<dbReference type="EC" id="2.3.2.23" evidence="3"/>
<keyword evidence="18" id="KW-1185">Reference proteome</keyword>
<keyword evidence="5" id="KW-0808">Transferase</keyword>
<dbReference type="STRING" id="554065.E1Z797"/>
<evidence type="ECO:0000259" key="16">
    <source>
        <dbReference type="PROSITE" id="PS50127"/>
    </source>
</evidence>
<evidence type="ECO:0000313" key="18">
    <source>
        <dbReference type="Proteomes" id="UP000008141"/>
    </source>
</evidence>
<evidence type="ECO:0000256" key="3">
    <source>
        <dbReference type="ARBA" id="ARBA00012486"/>
    </source>
</evidence>
<comment type="subcellular location">
    <subcellularLocation>
        <location evidence="2">Cytoplasm</location>
    </subcellularLocation>
    <subcellularLocation>
        <location evidence="1">Nucleus</location>
    </subcellularLocation>
</comment>
<dbReference type="GeneID" id="17357649"/>
<dbReference type="eggNOG" id="KOG0897">
    <property type="taxonomic scope" value="Eukaryota"/>
</dbReference>
<dbReference type="GO" id="GO:0005737">
    <property type="term" value="C:cytoplasm"/>
    <property type="evidence" value="ECO:0007669"/>
    <property type="project" value="UniProtKB-SubCell"/>
</dbReference>
<dbReference type="GO" id="GO:0004869">
    <property type="term" value="F:cysteine-type endopeptidase inhibitor activity"/>
    <property type="evidence" value="ECO:0007669"/>
    <property type="project" value="TreeGrafter"/>
</dbReference>
<dbReference type="OrthoDB" id="47801at2759"/>
<feature type="region of interest" description="Disordered" evidence="15">
    <location>
        <begin position="364"/>
        <end position="383"/>
    </location>
</feature>
<keyword evidence="9" id="KW-0067">ATP-binding</keyword>
<evidence type="ECO:0000256" key="6">
    <source>
        <dbReference type="ARBA" id="ARBA00022703"/>
    </source>
</evidence>
<evidence type="ECO:0000256" key="5">
    <source>
        <dbReference type="ARBA" id="ARBA00022679"/>
    </source>
</evidence>
<evidence type="ECO:0000256" key="15">
    <source>
        <dbReference type="SAM" id="MobiDB-lite"/>
    </source>
</evidence>
<evidence type="ECO:0000256" key="4">
    <source>
        <dbReference type="ARBA" id="ARBA00022490"/>
    </source>
</evidence>
<protein>
    <recommendedName>
        <fullName evidence="11">Ubiquitin-conjugating enzyme E2 Z</fullName>
        <ecNumber evidence="3">2.3.2.23</ecNumber>
    </recommendedName>
    <alternativeName>
        <fullName evidence="12">E2 ubiquitin-conjugating enzyme Z</fullName>
    </alternativeName>
    <alternativeName>
        <fullName evidence="14">Ubiquitin carrier protein Z</fullName>
    </alternativeName>
    <alternativeName>
        <fullName evidence="13">Ubiquitin-protein ligase Z</fullName>
    </alternativeName>
</protein>
<dbReference type="InParanoid" id="E1Z797"/>
<gene>
    <name evidence="17" type="ORF">CHLNCDRAFT_141888</name>
</gene>
<feature type="compositionally biased region" description="Pro residues" evidence="15">
    <location>
        <begin position="470"/>
        <end position="480"/>
    </location>
</feature>
<evidence type="ECO:0000313" key="17">
    <source>
        <dbReference type="EMBL" id="EFN57878.1"/>
    </source>
</evidence>
<dbReference type="PANTHER" id="PTHR46116">
    <property type="entry name" value="(E3-INDEPENDENT) E2 UBIQUITIN-CONJUGATING ENZYME"/>
    <property type="match status" value="1"/>
</dbReference>
<sequence>MGFEEGLIASASAINELRESLEEEGVSEIKVAGPVASFTVTTEDGTAYPFTATFKEHGAASLACPSRAPRGLAKANGKLAAKSSLAKAVAAAGRCVAVDLEWVFEAEGDGGGSDEEMADASDGGSGDEEDREADEMLREWSKRLVKVERVEREIEEKEEFTDISGDLDALQQRQIFDSRSAFRRLANELEEIFKAQDFNMVAEAFDAPEGLYRWHVTLGGFDPASPLAQDMQQAGRRFGSSSVQMHIVFKRPLHPFYPPSVQLVSPRFQGPILGAVASHPLFAIKGWDPTLSARDALLLLKQFLEEHARVDFASARNAGPYAYLPVEGLLAKLEALTGTAAAAQSLSQYQEMYRMREAQAVRQLAGTDAQQAPQAQQQQQTEQQQQQTQQQQQQQQQQPAKKQKSGVGAVAWKAGTGFGHRGEVNAQVWDARRSEAAARDRELADVLQQLAQELSANLLPSASERGPRPTASPPSPPPCLAPYLTQELSAASFQDMARQVRAVTKFYHTLLQCVEALCEDRATSALLTWHATHSARSVASAIAQLEAQVTHFVRVYKQAAAATAAACAGSSKGARGGIKGESEEDKQEVELANHLLEAAAKVAAAAPAAVHAGRGGAAPGAAAAGETAGGEGGAGPSGQGGAEVCAEEAYRLTMSQYRVRISTGVATNHSHRDQGRAEWMQPKLRARRVGRELASCESDLPVSASSSVFVVADEANCNLWKAIITGPENTPYCGGCFLFDIYFPPDYPRVPPKVLIRTTGGGSVRFNPNLYQEGKVCLSLLGTWQGGRGESWSPDYSTVLQVLISIQSLILVDDPYYNEPGYEQRADDSNSNRYSAALMPNTIKWAMLDQLQHPPEYFREVVQQHFRLRGDFILANCRKWVTWCKDKGQAAYARSIEQQLPALEVELRKLAQPQQQQQAAGQ</sequence>
<keyword evidence="6" id="KW-0053">Apoptosis</keyword>
<feature type="region of interest" description="Disordered" evidence="15">
    <location>
        <begin position="460"/>
        <end position="480"/>
    </location>
</feature>
<evidence type="ECO:0000256" key="10">
    <source>
        <dbReference type="ARBA" id="ARBA00023242"/>
    </source>
</evidence>
<evidence type="ECO:0000256" key="7">
    <source>
        <dbReference type="ARBA" id="ARBA00022741"/>
    </source>
</evidence>
<dbReference type="Gene3D" id="3.10.110.10">
    <property type="entry name" value="Ubiquitin Conjugating Enzyme"/>
    <property type="match status" value="2"/>
</dbReference>
<name>E1Z797_CHLVA</name>
<dbReference type="InterPro" id="IPR000608">
    <property type="entry name" value="UBC"/>
</dbReference>
<feature type="compositionally biased region" description="Low complexity" evidence="15">
    <location>
        <begin position="369"/>
        <end position="383"/>
    </location>
</feature>